<keyword evidence="4" id="KW-0408">Iron</keyword>
<feature type="domain" description="Globin" evidence="7">
    <location>
        <begin position="59"/>
        <end position="207"/>
    </location>
</feature>
<protein>
    <submittedName>
        <fullName evidence="9 10">Neuroglobin-like</fullName>
    </submittedName>
</protein>
<dbReference type="PROSITE" id="PS01033">
    <property type="entry name" value="GLOBIN"/>
    <property type="match status" value="1"/>
</dbReference>
<dbReference type="Proteomes" id="UP001318040">
    <property type="component" value="Chromosome 33"/>
</dbReference>
<dbReference type="Gene3D" id="1.10.490.10">
    <property type="entry name" value="Globins"/>
    <property type="match status" value="1"/>
</dbReference>
<reference evidence="9 10" key="1">
    <citation type="submission" date="2025-04" db="UniProtKB">
        <authorList>
            <consortium name="RefSeq"/>
        </authorList>
    </citation>
    <scope>IDENTIFICATION</scope>
    <source>
        <tissue evidence="9 10">Sperm</tissue>
    </source>
</reference>
<keyword evidence="5" id="KW-0561">Oxygen transport</keyword>
<evidence type="ECO:0000313" key="8">
    <source>
        <dbReference type="Proteomes" id="UP001318040"/>
    </source>
</evidence>
<dbReference type="InterPro" id="IPR000971">
    <property type="entry name" value="Globin"/>
</dbReference>
<dbReference type="GO" id="GO:0046872">
    <property type="term" value="F:metal ion binding"/>
    <property type="evidence" value="ECO:0007669"/>
    <property type="project" value="UniProtKB-KW"/>
</dbReference>
<evidence type="ECO:0000256" key="3">
    <source>
        <dbReference type="ARBA" id="ARBA00022723"/>
    </source>
</evidence>
<dbReference type="KEGG" id="pmrn:116948349"/>
<dbReference type="GO" id="GO:0005344">
    <property type="term" value="F:oxygen carrier activity"/>
    <property type="evidence" value="ECO:0007669"/>
    <property type="project" value="UniProtKB-KW"/>
</dbReference>
<dbReference type="RefSeq" id="XP_032820840.1">
    <property type="nucleotide sequence ID" value="XM_032964949.1"/>
</dbReference>
<dbReference type="PRINTS" id="PR00188">
    <property type="entry name" value="PLANTGLOBIN"/>
</dbReference>
<gene>
    <name evidence="9 10" type="primary">LOC116948349</name>
</gene>
<dbReference type="InterPro" id="IPR009050">
    <property type="entry name" value="Globin-like_sf"/>
</dbReference>
<dbReference type="PANTHER" id="PTHR46458">
    <property type="entry name" value="BLR2807 PROTEIN"/>
    <property type="match status" value="1"/>
</dbReference>
<evidence type="ECO:0000313" key="9">
    <source>
        <dbReference type="RefSeq" id="XP_032820839.1"/>
    </source>
</evidence>
<dbReference type="GO" id="GO:0019825">
    <property type="term" value="F:oxygen binding"/>
    <property type="evidence" value="ECO:0007669"/>
    <property type="project" value="InterPro"/>
</dbReference>
<proteinExistence type="inferred from homology"/>
<feature type="region of interest" description="Disordered" evidence="6">
    <location>
        <begin position="17"/>
        <end position="62"/>
    </location>
</feature>
<comment type="similarity">
    <text evidence="1 5">Belongs to the globin family.</text>
</comment>
<dbReference type="AlphaFoldDB" id="A0AAJ7TMY1"/>
<dbReference type="SUPFAM" id="SSF46458">
    <property type="entry name" value="Globin-like"/>
    <property type="match status" value="1"/>
</dbReference>
<keyword evidence="3" id="KW-0479">Metal-binding</keyword>
<sequence>MNFFRLFERKKMSCPVATPAKGKATAKGGAPKAPEPRNKEPVKETALSLPTPPPPPPRRLSEDERRIVCESWRALQDDITRVGVILFVRLFETHPECKDSFFQFRDIEDVQRLRLSKQLRSHGLRVMSLIEKTVARLDQDAVLEQLIFELGRKHYKYNAPPKYYEFVGAEFISAVKPVLGDRWTQDVDDAWQALFKYITTNMERGFREEESGFVLGKVAGGDSVGDKHGSAVDEAAHAAAKINADADAQDTAN</sequence>
<dbReference type="PANTHER" id="PTHR46458:SF2">
    <property type="entry name" value="X GLOBIN"/>
    <property type="match status" value="1"/>
</dbReference>
<keyword evidence="8" id="KW-1185">Reference proteome</keyword>
<evidence type="ECO:0000259" key="7">
    <source>
        <dbReference type="PROSITE" id="PS01033"/>
    </source>
</evidence>
<dbReference type="InterPro" id="IPR050532">
    <property type="entry name" value="Globin-like_OT"/>
</dbReference>
<feature type="compositionally biased region" description="Low complexity" evidence="6">
    <location>
        <begin position="17"/>
        <end position="32"/>
    </location>
</feature>
<dbReference type="GO" id="GO:0020037">
    <property type="term" value="F:heme binding"/>
    <property type="evidence" value="ECO:0007669"/>
    <property type="project" value="InterPro"/>
</dbReference>
<dbReference type="RefSeq" id="XP_032820839.1">
    <property type="nucleotide sequence ID" value="XM_032964948.1"/>
</dbReference>
<evidence type="ECO:0000256" key="4">
    <source>
        <dbReference type="ARBA" id="ARBA00023004"/>
    </source>
</evidence>
<dbReference type="Pfam" id="PF00042">
    <property type="entry name" value="Globin"/>
    <property type="match status" value="1"/>
</dbReference>
<evidence type="ECO:0000256" key="1">
    <source>
        <dbReference type="ARBA" id="ARBA00008705"/>
    </source>
</evidence>
<keyword evidence="2 5" id="KW-0349">Heme</keyword>
<evidence type="ECO:0000256" key="5">
    <source>
        <dbReference type="RuleBase" id="RU000356"/>
    </source>
</evidence>
<dbReference type="InterPro" id="IPR012292">
    <property type="entry name" value="Globin/Proto"/>
</dbReference>
<feature type="compositionally biased region" description="Basic and acidic residues" evidence="6">
    <location>
        <begin position="34"/>
        <end position="43"/>
    </location>
</feature>
<evidence type="ECO:0000256" key="2">
    <source>
        <dbReference type="ARBA" id="ARBA00022617"/>
    </source>
</evidence>
<keyword evidence="5" id="KW-0813">Transport</keyword>
<accession>A0AAJ7TMY1</accession>
<organism evidence="8 10">
    <name type="scientific">Petromyzon marinus</name>
    <name type="common">Sea lamprey</name>
    <dbReference type="NCBI Taxonomy" id="7757"/>
    <lineage>
        <taxon>Eukaryota</taxon>
        <taxon>Metazoa</taxon>
        <taxon>Chordata</taxon>
        <taxon>Craniata</taxon>
        <taxon>Vertebrata</taxon>
        <taxon>Cyclostomata</taxon>
        <taxon>Hyperoartia</taxon>
        <taxon>Petromyzontiformes</taxon>
        <taxon>Petromyzontidae</taxon>
        <taxon>Petromyzon</taxon>
    </lineage>
</organism>
<name>A0AAJ7TMY1_PETMA</name>
<evidence type="ECO:0000313" key="10">
    <source>
        <dbReference type="RefSeq" id="XP_032820840.1"/>
    </source>
</evidence>
<evidence type="ECO:0000256" key="6">
    <source>
        <dbReference type="SAM" id="MobiDB-lite"/>
    </source>
</evidence>